<dbReference type="Pfam" id="PF04931">
    <property type="entry name" value="DNA_pol_phi"/>
    <property type="match status" value="1"/>
</dbReference>
<dbReference type="SUPFAM" id="SSF48371">
    <property type="entry name" value="ARM repeat"/>
    <property type="match status" value="1"/>
</dbReference>
<comment type="caution">
    <text evidence="5">The sequence shown here is derived from an EMBL/GenBank/DDBJ whole genome shotgun (WGS) entry which is preliminary data.</text>
</comment>
<dbReference type="EMBL" id="RIBY02000001">
    <property type="protein sequence ID" value="KAH9845802.1"/>
    <property type="molecule type" value="Genomic_DNA"/>
</dbReference>
<dbReference type="InterPro" id="IPR016024">
    <property type="entry name" value="ARM-type_fold"/>
</dbReference>
<reference evidence="5 6" key="1">
    <citation type="journal article" date="2018" name="IMA Fungus">
        <title>IMA Genome-F 10: Nine draft genome sequences of Claviceps purpurea s.lat., including C. arundinis, C. humidiphila, and C. cf. spartinae, pseudomolecules for the pitch canker pathogen Fusarium circinatum, draft genome of Davidsoniella eucalypti, Grosmannia galeiformis, Quambalaria eucalypti, and Teratosphaeria destructans.</title>
        <authorList>
            <person name="Wingfield B.D."/>
            <person name="Liu M."/>
            <person name="Nguyen H.D."/>
            <person name="Lane F.A."/>
            <person name="Morgan S.W."/>
            <person name="De Vos L."/>
            <person name="Wilken P.M."/>
            <person name="Duong T.A."/>
            <person name="Aylward J."/>
            <person name="Coetzee M.P."/>
            <person name="Dadej K."/>
            <person name="De Beer Z.W."/>
            <person name="Findlay W."/>
            <person name="Havenga M."/>
            <person name="Kolarik M."/>
            <person name="Menzies J.G."/>
            <person name="Naidoo K."/>
            <person name="Pochopski O."/>
            <person name="Shoukouhi P."/>
            <person name="Santana Q.C."/>
            <person name="Seifert K.A."/>
            <person name="Soal N."/>
            <person name="Steenkamp E.T."/>
            <person name="Tatham C.T."/>
            <person name="van der Nest M.A."/>
            <person name="Wingfield M.J."/>
        </authorList>
    </citation>
    <scope>NUCLEOTIDE SEQUENCE [LARGE SCALE GENOMIC DNA]</scope>
    <source>
        <strain evidence="5">CMW44962</strain>
    </source>
</reference>
<sequence>MPGWKRPLQESDAQALDHVHPSRKRRVEYGGTEKQLAQCYHDLADEVATVRLQATKNLIRILSEQSEQQIGVLEGALTRLIRGLCSGRKAARPGFSIALSEALRIAFELAYSGKATQLGLDGLIDKVEGLTQPEGKASGQEKRDHLLGRRFAFQAILQSDIAKSKNLPDTSWRHLLDAVCNLASQKDWLRSECGAMLWQYLESEGSQGVSDGRISSLIDSLNTSGMLKTAEGIAIWLSVASKDTDLLPKGIWHKKDPLSSDERPTLKKILLGSSVSDAHEPGKGKGMKSGSRQSKPSFAWRVALSHLSRRGPKAFRQTWEDIVQGLFADSASAERKALGLQIAGVALAVSDTQVVQLVLSPKVVGYVLSLRANAKSNLHDAAKVVFDSAMLRARNDPSTSAKLVASLIRQGAFDQHTKTKTLESIIQQAGHSSLGEVVNVLLDAMTTPNTPQDKQAENWRRTLADNILRMVQSRRDASQLSEKELDPAKSLPVLAEWLRNVLRQFVSFGYGTQGEATPPFSEASRSIFRARLMSILGILLDQPQAVALQAPEYVVKQLRELDEDLHKPLSQQAREAVTSARKATKSLRKRLSSGKPSDTTQQAYLLLFDLSLIQVYSEEPDSVDVLRDLQNSYESRQTGAGDSSDMLIELLLSFVSKQSTPLRKLAEQVFAAFASELTADSLQSMLEILAQKENMSGQQELFQQVGSDEEDRDAAANGEDSDDGFVDADDMSDVEISKGDQVDGDDSDDDDDQDESESGSSSDSDRHDEAGDEDEEAVFDRKLADALGTAGMDVDSDDDGSDMDDDQMMALEPHLNTIFKERKKAASKKQDNKDAKANIINFKNRVLDLVNIYVKSQSSNLLAMDIILPLTTLVRTTSSKPTAEKAFAVLKQYFDACSKHKSYPRPEDVEACFEVLAAVHEEMKAGGSKLHASACSRSSLFLTRVVVSRDIGNFPRVGQMYGELHSSWFMDRTSKIHKSVFTEWMSWSLNAKKLE</sequence>
<reference evidence="5 6" key="2">
    <citation type="journal article" date="2021" name="Curr. Genet.">
        <title>Genetic response to nitrogen starvation in the aggressive Eucalyptus foliar pathogen Teratosphaeria destructans.</title>
        <authorList>
            <person name="Havenga M."/>
            <person name="Wingfield B.D."/>
            <person name="Wingfield M.J."/>
            <person name="Dreyer L.L."/>
            <person name="Roets F."/>
            <person name="Aylward J."/>
        </authorList>
    </citation>
    <scope>NUCLEOTIDE SEQUENCE [LARGE SCALE GENOMIC DNA]</scope>
    <source>
        <strain evidence="5">CMW44962</strain>
    </source>
</reference>
<evidence type="ECO:0000256" key="3">
    <source>
        <dbReference type="ARBA" id="ARBA00023242"/>
    </source>
</evidence>
<dbReference type="AlphaFoldDB" id="A0A9W7T1J9"/>
<dbReference type="PANTHER" id="PTHR13213">
    <property type="entry name" value="MYB-BINDING PROTEIN 1A FAMILY MEMBER"/>
    <property type="match status" value="1"/>
</dbReference>
<dbReference type="GO" id="GO:0005730">
    <property type="term" value="C:nucleolus"/>
    <property type="evidence" value="ECO:0007669"/>
    <property type="project" value="InterPro"/>
</dbReference>
<evidence type="ECO:0000256" key="1">
    <source>
        <dbReference type="ARBA" id="ARBA00004123"/>
    </source>
</evidence>
<feature type="region of interest" description="Disordered" evidence="4">
    <location>
        <begin position="275"/>
        <end position="295"/>
    </location>
</feature>
<protein>
    <submittedName>
        <fullName evidence="5">DNA polymerase V-like</fullName>
    </submittedName>
</protein>
<evidence type="ECO:0000313" key="6">
    <source>
        <dbReference type="Proteomes" id="UP001138500"/>
    </source>
</evidence>
<comment type="similarity">
    <text evidence="2">Belongs to the MYBBP1A family.</text>
</comment>
<feature type="compositionally biased region" description="Polar residues" evidence="4">
    <location>
        <begin position="697"/>
        <end position="706"/>
    </location>
</feature>
<dbReference type="PANTHER" id="PTHR13213:SF2">
    <property type="entry name" value="MYB-BINDING PROTEIN 1A"/>
    <property type="match status" value="1"/>
</dbReference>
<dbReference type="Proteomes" id="UP001138500">
    <property type="component" value="Unassembled WGS sequence"/>
</dbReference>
<comment type="subcellular location">
    <subcellularLocation>
        <location evidence="1">Nucleus</location>
    </subcellularLocation>
</comment>
<dbReference type="GO" id="GO:0006355">
    <property type="term" value="P:regulation of DNA-templated transcription"/>
    <property type="evidence" value="ECO:0007669"/>
    <property type="project" value="InterPro"/>
</dbReference>
<accession>A0A9W7T1J9</accession>
<keyword evidence="3" id="KW-0539">Nucleus</keyword>
<feature type="compositionally biased region" description="Acidic residues" evidence="4">
    <location>
        <begin position="719"/>
        <end position="733"/>
    </location>
</feature>
<evidence type="ECO:0000256" key="2">
    <source>
        <dbReference type="ARBA" id="ARBA00006809"/>
    </source>
</evidence>
<keyword evidence="6" id="KW-1185">Reference proteome</keyword>
<feature type="region of interest" description="Disordered" evidence="4">
    <location>
        <begin position="1"/>
        <end position="24"/>
    </location>
</feature>
<name>A0A9W7T1J9_9PEZI</name>
<dbReference type="OrthoDB" id="342531at2759"/>
<evidence type="ECO:0000313" key="5">
    <source>
        <dbReference type="EMBL" id="KAH9845802.1"/>
    </source>
</evidence>
<dbReference type="GO" id="GO:0000182">
    <property type="term" value="F:rDNA binding"/>
    <property type="evidence" value="ECO:0007669"/>
    <property type="project" value="TreeGrafter"/>
</dbReference>
<feature type="region of interest" description="Disordered" evidence="4">
    <location>
        <begin position="697"/>
        <end position="777"/>
    </location>
</feature>
<dbReference type="InterPro" id="IPR007015">
    <property type="entry name" value="DNA_pol_V/MYBBP1A"/>
</dbReference>
<feature type="compositionally biased region" description="Acidic residues" evidence="4">
    <location>
        <begin position="742"/>
        <end position="757"/>
    </location>
</feature>
<proteinExistence type="inferred from homology"/>
<gene>
    <name evidence="5" type="ORF">Tdes44962_MAKER00012</name>
</gene>
<evidence type="ECO:0000256" key="4">
    <source>
        <dbReference type="SAM" id="MobiDB-lite"/>
    </source>
</evidence>
<organism evidence="5 6">
    <name type="scientific">Teratosphaeria destructans</name>
    <dbReference type="NCBI Taxonomy" id="418781"/>
    <lineage>
        <taxon>Eukaryota</taxon>
        <taxon>Fungi</taxon>
        <taxon>Dikarya</taxon>
        <taxon>Ascomycota</taxon>
        <taxon>Pezizomycotina</taxon>
        <taxon>Dothideomycetes</taxon>
        <taxon>Dothideomycetidae</taxon>
        <taxon>Mycosphaerellales</taxon>
        <taxon>Teratosphaeriaceae</taxon>
        <taxon>Teratosphaeria</taxon>
    </lineage>
</organism>